<dbReference type="EMBL" id="VISO01000001">
    <property type="protein sequence ID" value="TVZ75124.1"/>
    <property type="molecule type" value="Genomic_DNA"/>
</dbReference>
<protein>
    <submittedName>
        <fullName evidence="1">Uncharacterized protein</fullName>
    </submittedName>
</protein>
<accession>A0A559TKJ5</accession>
<name>A0A559TKJ5_9HYPH</name>
<proteinExistence type="predicted"/>
<evidence type="ECO:0000313" key="2">
    <source>
        <dbReference type="Proteomes" id="UP000319824"/>
    </source>
</evidence>
<comment type="caution">
    <text evidence="1">The sequence shown here is derived from an EMBL/GenBank/DDBJ whole genome shotgun (WGS) entry which is preliminary data.</text>
</comment>
<organism evidence="1 2">
    <name type="scientific">Rhizobium mongolense USDA 1844</name>
    <dbReference type="NCBI Taxonomy" id="1079460"/>
    <lineage>
        <taxon>Bacteria</taxon>
        <taxon>Pseudomonadati</taxon>
        <taxon>Pseudomonadota</taxon>
        <taxon>Alphaproteobacteria</taxon>
        <taxon>Hyphomicrobiales</taxon>
        <taxon>Rhizobiaceae</taxon>
        <taxon>Rhizobium/Agrobacterium group</taxon>
        <taxon>Rhizobium</taxon>
    </lineage>
</organism>
<dbReference type="AlphaFoldDB" id="A0A559TKJ5"/>
<reference evidence="1 2" key="1">
    <citation type="submission" date="2019-06" db="EMBL/GenBank/DDBJ databases">
        <title>Pac Bio to generate improved reference genome sequences for organisms with transposon mutant libraries (support for FEBA project).</title>
        <authorList>
            <person name="Blow M."/>
        </authorList>
    </citation>
    <scope>NUCLEOTIDE SEQUENCE [LARGE SCALE GENOMIC DNA]</scope>
    <source>
        <strain evidence="1 2">USDA 1844</strain>
    </source>
</reference>
<sequence length="72" mass="8281">MGSLPTNGLVRESCANPDRSFWRTPSSSTLYVPPHTASIQHRRRWYRWATLRVQPDILVKTKDINGGVYPLE</sequence>
<evidence type="ECO:0000313" key="1">
    <source>
        <dbReference type="EMBL" id="TVZ75124.1"/>
    </source>
</evidence>
<gene>
    <name evidence="1" type="ORF">BCL32_0542</name>
</gene>
<dbReference type="Proteomes" id="UP000319824">
    <property type="component" value="Unassembled WGS sequence"/>
</dbReference>